<dbReference type="RefSeq" id="WP_011646128.1">
    <property type="nucleotide sequence ID" value="NZ_ARYI01000002.1"/>
</dbReference>
<sequence>MTLPIRLDIAAPLAEIVLNKPERRNALSVDMWAAIPGLVAEANANPDVKLILIHGGDAGAFAAGADISEFETIYATEDAAKASGQRIAQALDAIENSEKPVIAAIEGACVGGGVSLAMAADLRVAGEGAKFGVTPGKLGLVYPAGDTRRLLAAVGPGATKDILFTGRIFTAGEAKSLGLIDRLVEKGTALEAARVWAGEIAAISQWSVRATKRMIRGLQTGWTDETPEAQSLFLNGFANEDFKEGYRAFLDKRPAKFTYR</sequence>
<dbReference type="PROSITE" id="PS00166">
    <property type="entry name" value="ENOYL_COA_HYDRATASE"/>
    <property type="match status" value="1"/>
</dbReference>
<name>A0A059FZN7_9PROT</name>
<reference evidence="4 5" key="1">
    <citation type="submission" date="2013-04" db="EMBL/GenBank/DDBJ databases">
        <title>Hyphomonas hirschiana VP5 Genome Sequencing.</title>
        <authorList>
            <person name="Lai Q."/>
            <person name="Shao Z."/>
        </authorList>
    </citation>
    <scope>NUCLEOTIDE SEQUENCE [LARGE SCALE GENOMIC DNA]</scope>
    <source>
        <strain evidence="4 5">VP5</strain>
    </source>
</reference>
<protein>
    <submittedName>
        <fullName evidence="4">Enoyl-CoA hydratase/isomerase family protein</fullName>
    </submittedName>
</protein>
<dbReference type="GO" id="GO:0006635">
    <property type="term" value="P:fatty acid beta-oxidation"/>
    <property type="evidence" value="ECO:0007669"/>
    <property type="project" value="TreeGrafter"/>
</dbReference>
<dbReference type="AlphaFoldDB" id="A0A059FZN7"/>
<dbReference type="InterPro" id="IPR029045">
    <property type="entry name" value="ClpP/crotonase-like_dom_sf"/>
</dbReference>
<dbReference type="CDD" id="cd06558">
    <property type="entry name" value="crotonase-like"/>
    <property type="match status" value="1"/>
</dbReference>
<dbReference type="Gene3D" id="1.10.12.10">
    <property type="entry name" value="Lyase 2-enoyl-coa Hydratase, Chain A, domain 2"/>
    <property type="match status" value="1"/>
</dbReference>
<dbReference type="EMBL" id="ARYI01000002">
    <property type="protein sequence ID" value="KCZ95937.1"/>
    <property type="molecule type" value="Genomic_DNA"/>
</dbReference>
<proteinExistence type="inferred from homology"/>
<comment type="caution">
    <text evidence="4">The sequence shown here is derived from an EMBL/GenBank/DDBJ whole genome shotgun (WGS) entry which is preliminary data.</text>
</comment>
<dbReference type="InterPro" id="IPR014748">
    <property type="entry name" value="Enoyl-CoA_hydra_C"/>
</dbReference>
<dbReference type="GO" id="GO:0016853">
    <property type="term" value="F:isomerase activity"/>
    <property type="evidence" value="ECO:0007669"/>
    <property type="project" value="UniProtKB-KW"/>
</dbReference>
<dbReference type="PATRIC" id="fig|1280951.3.peg.849"/>
<evidence type="ECO:0000256" key="1">
    <source>
        <dbReference type="ARBA" id="ARBA00005254"/>
    </source>
</evidence>
<dbReference type="Proteomes" id="UP000025061">
    <property type="component" value="Unassembled WGS sequence"/>
</dbReference>
<evidence type="ECO:0000313" key="5">
    <source>
        <dbReference type="Proteomes" id="UP000025061"/>
    </source>
</evidence>
<keyword evidence="2" id="KW-0456">Lyase</keyword>
<evidence type="ECO:0000313" key="4">
    <source>
        <dbReference type="EMBL" id="KCZ95937.1"/>
    </source>
</evidence>
<evidence type="ECO:0000256" key="2">
    <source>
        <dbReference type="ARBA" id="ARBA00023239"/>
    </source>
</evidence>
<keyword evidence="5" id="KW-1185">Reference proteome</keyword>
<dbReference type="SMR" id="A0A059FZN7"/>
<dbReference type="SUPFAM" id="SSF52096">
    <property type="entry name" value="ClpP/crotonase"/>
    <property type="match status" value="1"/>
</dbReference>
<comment type="similarity">
    <text evidence="1 3">Belongs to the enoyl-CoA hydratase/isomerase family.</text>
</comment>
<dbReference type="InterPro" id="IPR001753">
    <property type="entry name" value="Enoyl-CoA_hydra/iso"/>
</dbReference>
<evidence type="ECO:0000256" key="3">
    <source>
        <dbReference type="RuleBase" id="RU003707"/>
    </source>
</evidence>
<dbReference type="InterPro" id="IPR018376">
    <property type="entry name" value="Enoyl-CoA_hyd/isom_CS"/>
</dbReference>
<accession>A0A059FZN7</accession>
<dbReference type="GO" id="GO:0016829">
    <property type="term" value="F:lyase activity"/>
    <property type="evidence" value="ECO:0007669"/>
    <property type="project" value="UniProtKB-KW"/>
</dbReference>
<dbReference type="OrthoDB" id="5730382at2"/>
<dbReference type="PANTHER" id="PTHR11941">
    <property type="entry name" value="ENOYL-COA HYDRATASE-RELATED"/>
    <property type="match status" value="1"/>
</dbReference>
<dbReference type="PANTHER" id="PTHR11941:SF54">
    <property type="entry name" value="ENOYL-COA HYDRATASE, MITOCHONDRIAL"/>
    <property type="match status" value="1"/>
</dbReference>
<gene>
    <name evidence="4" type="ORF">HHI_04162</name>
</gene>
<organism evidence="4 5">
    <name type="scientific">Hyphomonas hirschiana VP5</name>
    <dbReference type="NCBI Taxonomy" id="1280951"/>
    <lineage>
        <taxon>Bacteria</taxon>
        <taxon>Pseudomonadati</taxon>
        <taxon>Pseudomonadota</taxon>
        <taxon>Alphaproteobacteria</taxon>
        <taxon>Hyphomonadales</taxon>
        <taxon>Hyphomonadaceae</taxon>
        <taxon>Hyphomonas</taxon>
    </lineage>
</organism>
<dbReference type="Gene3D" id="3.90.226.10">
    <property type="entry name" value="2-enoyl-CoA Hydratase, Chain A, domain 1"/>
    <property type="match status" value="1"/>
</dbReference>
<keyword evidence="4" id="KW-0413">Isomerase</keyword>
<dbReference type="Pfam" id="PF00378">
    <property type="entry name" value="ECH_1"/>
    <property type="match status" value="1"/>
</dbReference>